<gene>
    <name evidence="2" type="ORF">BU14_0014s0001</name>
</gene>
<dbReference type="Pfam" id="PF11977">
    <property type="entry name" value="RNase_Zc3h12a"/>
    <property type="match status" value="1"/>
</dbReference>
<dbReference type="InterPro" id="IPR021869">
    <property type="entry name" value="RNase_Zc3h12_NYN"/>
</dbReference>
<reference evidence="2 3" key="1">
    <citation type="submission" date="2017-03" db="EMBL/GenBank/DDBJ databases">
        <title>WGS assembly of Porphyra umbilicalis.</title>
        <authorList>
            <person name="Brawley S.H."/>
            <person name="Blouin N.A."/>
            <person name="Ficko-Blean E."/>
            <person name="Wheeler G.L."/>
            <person name="Lohr M."/>
            <person name="Goodson H.V."/>
            <person name="Jenkins J.W."/>
            <person name="Blaby-Haas C.E."/>
            <person name="Helliwell K.E."/>
            <person name="Chan C."/>
            <person name="Marriage T."/>
            <person name="Bhattacharya D."/>
            <person name="Klein A.S."/>
            <person name="Badis Y."/>
            <person name="Brodie J."/>
            <person name="Cao Y."/>
            <person name="Collen J."/>
            <person name="Dittami S.M."/>
            <person name="Gachon C.M."/>
            <person name="Green B.R."/>
            <person name="Karpowicz S."/>
            <person name="Kim J.W."/>
            <person name="Kudahl U."/>
            <person name="Lin S."/>
            <person name="Michel G."/>
            <person name="Mittag M."/>
            <person name="Olson B.J."/>
            <person name="Pangilinan J."/>
            <person name="Peng Y."/>
            <person name="Qiu H."/>
            <person name="Shu S."/>
            <person name="Singer J.T."/>
            <person name="Smith A.G."/>
            <person name="Sprecher B.N."/>
            <person name="Wagner V."/>
            <person name="Wang W."/>
            <person name="Wang Z.-Y."/>
            <person name="Yan J."/>
            <person name="Yarish C."/>
            <person name="Zoeuner-Riek S."/>
            <person name="Zhuang Y."/>
            <person name="Zou Y."/>
            <person name="Lindquist E.A."/>
            <person name="Grimwood J."/>
            <person name="Barry K."/>
            <person name="Rokhsar D.S."/>
            <person name="Schmutz J."/>
            <person name="Stiller J.W."/>
            <person name="Grossman A.R."/>
            <person name="Prochnik S.E."/>
        </authorList>
    </citation>
    <scope>NUCLEOTIDE SEQUENCE [LARGE SCALE GENOMIC DNA]</scope>
    <source>
        <strain evidence="2">4086291</strain>
    </source>
</reference>
<proteinExistence type="predicted"/>
<sequence>MAGRDASPRPSSSCAAYLPAPLLLERPCPPADAPAAVSGAATTTAAVASAAAPRSGGACGALRPPPANVRPLPPVFIDGSNVGYEHGGHTHFSLPGVYAAARHYGDAGHPVVLVVLPHFRWAAALRARHVPLAAELLARGWLLFCGPDEYDDLVLLVAAVAAGGVVVSNDRFRAEVAEQAEVTSRWALRAFLGRRRVAFAFDERDRFVPRPAVGRML</sequence>
<keyword evidence="3" id="KW-1185">Reference proteome</keyword>
<name>A0A1X6PKR1_PORUM</name>
<dbReference type="Proteomes" id="UP000218209">
    <property type="component" value="Unassembled WGS sequence"/>
</dbReference>
<dbReference type="AlphaFoldDB" id="A0A1X6PKR1"/>
<protein>
    <recommendedName>
        <fullName evidence="1">RNase NYN domain-containing protein</fullName>
    </recommendedName>
</protein>
<organism evidence="2 3">
    <name type="scientific">Porphyra umbilicalis</name>
    <name type="common">Purple laver</name>
    <name type="synonym">Red alga</name>
    <dbReference type="NCBI Taxonomy" id="2786"/>
    <lineage>
        <taxon>Eukaryota</taxon>
        <taxon>Rhodophyta</taxon>
        <taxon>Bangiophyceae</taxon>
        <taxon>Bangiales</taxon>
        <taxon>Bangiaceae</taxon>
        <taxon>Porphyra</taxon>
    </lineage>
</organism>
<dbReference type="EMBL" id="KV918761">
    <property type="protein sequence ID" value="OSX81447.1"/>
    <property type="molecule type" value="Genomic_DNA"/>
</dbReference>
<dbReference type="Gene3D" id="3.40.50.11980">
    <property type="match status" value="1"/>
</dbReference>
<evidence type="ECO:0000313" key="3">
    <source>
        <dbReference type="Proteomes" id="UP000218209"/>
    </source>
</evidence>
<evidence type="ECO:0000259" key="1">
    <source>
        <dbReference type="Pfam" id="PF11977"/>
    </source>
</evidence>
<evidence type="ECO:0000313" key="2">
    <source>
        <dbReference type="EMBL" id="OSX81447.1"/>
    </source>
</evidence>
<accession>A0A1X6PKR1</accession>
<feature type="domain" description="RNase NYN" evidence="1">
    <location>
        <begin position="74"/>
        <end position="209"/>
    </location>
</feature>